<gene>
    <name evidence="1" type="ORF">A1O9_00369</name>
</gene>
<dbReference type="Proteomes" id="UP000027920">
    <property type="component" value="Unassembled WGS sequence"/>
</dbReference>
<dbReference type="VEuPathDB" id="FungiDB:A1O9_00369"/>
<organism evidence="1 2">
    <name type="scientific">Exophiala aquamarina CBS 119918</name>
    <dbReference type="NCBI Taxonomy" id="1182545"/>
    <lineage>
        <taxon>Eukaryota</taxon>
        <taxon>Fungi</taxon>
        <taxon>Dikarya</taxon>
        <taxon>Ascomycota</taxon>
        <taxon>Pezizomycotina</taxon>
        <taxon>Eurotiomycetes</taxon>
        <taxon>Chaetothyriomycetidae</taxon>
        <taxon>Chaetothyriales</taxon>
        <taxon>Herpotrichiellaceae</taxon>
        <taxon>Exophiala</taxon>
    </lineage>
</organism>
<dbReference type="HOGENOM" id="CLU_2216099_0_0_1"/>
<protein>
    <submittedName>
        <fullName evidence="1">Uncharacterized protein</fullName>
    </submittedName>
</protein>
<reference evidence="1 2" key="1">
    <citation type="submission" date="2013-03" db="EMBL/GenBank/DDBJ databases">
        <title>The Genome Sequence of Exophiala aquamarina CBS 119918.</title>
        <authorList>
            <consortium name="The Broad Institute Genomics Platform"/>
            <person name="Cuomo C."/>
            <person name="de Hoog S."/>
            <person name="Gorbushina A."/>
            <person name="Walker B."/>
            <person name="Young S.K."/>
            <person name="Zeng Q."/>
            <person name="Gargeya S."/>
            <person name="Fitzgerald M."/>
            <person name="Haas B."/>
            <person name="Abouelleil A."/>
            <person name="Allen A.W."/>
            <person name="Alvarado L."/>
            <person name="Arachchi H.M."/>
            <person name="Berlin A.M."/>
            <person name="Chapman S.B."/>
            <person name="Gainer-Dewar J."/>
            <person name="Goldberg J."/>
            <person name="Griggs A."/>
            <person name="Gujja S."/>
            <person name="Hansen M."/>
            <person name="Howarth C."/>
            <person name="Imamovic A."/>
            <person name="Ireland A."/>
            <person name="Larimer J."/>
            <person name="McCowan C."/>
            <person name="Murphy C."/>
            <person name="Pearson M."/>
            <person name="Poon T.W."/>
            <person name="Priest M."/>
            <person name="Roberts A."/>
            <person name="Saif S."/>
            <person name="Shea T."/>
            <person name="Sisk P."/>
            <person name="Sykes S."/>
            <person name="Wortman J."/>
            <person name="Nusbaum C."/>
            <person name="Birren B."/>
        </authorList>
    </citation>
    <scope>NUCLEOTIDE SEQUENCE [LARGE SCALE GENOMIC DNA]</scope>
    <source>
        <strain evidence="1 2">CBS 119918</strain>
    </source>
</reference>
<evidence type="ECO:0000313" key="1">
    <source>
        <dbReference type="EMBL" id="KEF62397.1"/>
    </source>
</evidence>
<accession>A0A072PRM5</accession>
<feature type="non-terminal residue" evidence="1">
    <location>
        <position position="107"/>
    </location>
</feature>
<feature type="non-terminal residue" evidence="1">
    <location>
        <position position="1"/>
    </location>
</feature>
<proteinExistence type="predicted"/>
<keyword evidence="2" id="KW-1185">Reference proteome</keyword>
<dbReference type="GeneID" id="25275321"/>
<name>A0A072PRM5_9EURO</name>
<dbReference type="RefSeq" id="XP_013264987.1">
    <property type="nucleotide sequence ID" value="XM_013409533.1"/>
</dbReference>
<dbReference type="AlphaFoldDB" id="A0A072PRM5"/>
<sequence length="107" mass="11921">KGVTIRRYNIMVRSLLQIWKTDIRQGYTILQMLPTHHATGLVLNTIPTILGEAASSSHRQILTPRQSVNVSAWVASSPSSVPPYTSACNSTGTTSYNAWNWHRKRAT</sequence>
<evidence type="ECO:0000313" key="2">
    <source>
        <dbReference type="Proteomes" id="UP000027920"/>
    </source>
</evidence>
<comment type="caution">
    <text evidence="1">The sequence shown here is derived from an EMBL/GenBank/DDBJ whole genome shotgun (WGS) entry which is preliminary data.</text>
</comment>
<dbReference type="STRING" id="1182545.A0A072PRM5"/>
<dbReference type="EMBL" id="AMGV01000001">
    <property type="protein sequence ID" value="KEF62397.1"/>
    <property type="molecule type" value="Genomic_DNA"/>
</dbReference>